<dbReference type="Gene3D" id="3.40.47.10">
    <property type="match status" value="2"/>
</dbReference>
<reference evidence="6 7" key="1">
    <citation type="submission" date="2018-07" db="EMBL/GenBank/DDBJ databases">
        <title>Genomic Encyclopedia of Type Strains, Phase III (KMG-III): the genomes of soil and plant-associated and newly described type strains.</title>
        <authorList>
            <person name="Whitman W."/>
        </authorList>
    </citation>
    <scope>NUCLEOTIDE SEQUENCE [LARGE SCALE GENOMIC DNA]</scope>
    <source>
        <strain evidence="6 7">CECT 8488</strain>
    </source>
</reference>
<feature type="domain" description="Ketosynthase family 3 (KS3)" evidence="5">
    <location>
        <begin position="2"/>
        <end position="423"/>
    </location>
</feature>
<dbReference type="SUPFAM" id="SSF53901">
    <property type="entry name" value="Thiolase-like"/>
    <property type="match status" value="2"/>
</dbReference>
<dbReference type="PROSITE" id="PS52004">
    <property type="entry name" value="KS3_2"/>
    <property type="match status" value="1"/>
</dbReference>
<gene>
    <name evidence="6" type="ORF">DFP90_1016</name>
</gene>
<accession>A0A3D9HUN6</accession>
<dbReference type="InterPro" id="IPR018201">
    <property type="entry name" value="Ketoacyl_synth_AS"/>
</dbReference>
<dbReference type="InterPro" id="IPR020841">
    <property type="entry name" value="PKS_Beta-ketoAc_synthase_dom"/>
</dbReference>
<dbReference type="RefSeq" id="WP_115934382.1">
    <property type="nucleotide sequence ID" value="NZ_QRDW01000001.1"/>
</dbReference>
<evidence type="ECO:0000313" key="6">
    <source>
        <dbReference type="EMBL" id="RED53224.1"/>
    </source>
</evidence>
<dbReference type="Proteomes" id="UP000256845">
    <property type="component" value="Unassembled WGS sequence"/>
</dbReference>
<comment type="similarity">
    <text evidence="2 4">Belongs to the thiolase-like superfamily. Beta-ketoacyl-ACP synthases family.</text>
</comment>
<dbReference type="GO" id="GO:0005829">
    <property type="term" value="C:cytosol"/>
    <property type="evidence" value="ECO:0007669"/>
    <property type="project" value="TreeGrafter"/>
</dbReference>
<keyword evidence="3 4" id="KW-0808">Transferase</keyword>
<dbReference type="InterPro" id="IPR014031">
    <property type="entry name" value="Ketoacyl_synth_C"/>
</dbReference>
<dbReference type="GO" id="GO:0006633">
    <property type="term" value="P:fatty acid biosynthetic process"/>
    <property type="evidence" value="ECO:0007669"/>
    <property type="project" value="InterPro"/>
</dbReference>
<dbReference type="Pfam" id="PF00109">
    <property type="entry name" value="ketoacyl-synt"/>
    <property type="match status" value="1"/>
</dbReference>
<evidence type="ECO:0000313" key="7">
    <source>
        <dbReference type="Proteomes" id="UP000256845"/>
    </source>
</evidence>
<dbReference type="GO" id="GO:0004315">
    <property type="term" value="F:3-oxoacyl-[acyl-carrier-protein] synthase activity"/>
    <property type="evidence" value="ECO:0007669"/>
    <property type="project" value="InterPro"/>
</dbReference>
<evidence type="ECO:0000259" key="5">
    <source>
        <dbReference type="PROSITE" id="PS52004"/>
    </source>
</evidence>
<dbReference type="InterPro" id="IPR014030">
    <property type="entry name" value="Ketoacyl_synth_N"/>
</dbReference>
<dbReference type="PROSITE" id="PS00606">
    <property type="entry name" value="KS3_1"/>
    <property type="match status" value="1"/>
</dbReference>
<dbReference type="Pfam" id="PF02801">
    <property type="entry name" value="Ketoacyl-synt_C"/>
    <property type="match status" value="1"/>
</dbReference>
<dbReference type="AlphaFoldDB" id="A0A3D9HUN6"/>
<dbReference type="InterPro" id="IPR000794">
    <property type="entry name" value="Beta-ketoacyl_synthase"/>
</dbReference>
<dbReference type="PANTHER" id="PTHR11712">
    <property type="entry name" value="POLYKETIDE SYNTHASE-RELATED"/>
    <property type="match status" value="1"/>
</dbReference>
<comment type="caution">
    <text evidence="6">The sequence shown here is derived from an EMBL/GenBank/DDBJ whole genome shotgun (WGS) entry which is preliminary data.</text>
</comment>
<sequence length="427" mass="45525">MTVKACVTGMSAICPLGDEPDQILQAMLSGRSAISHWQHYDKGPLYSHVGGEMDTAHIGSLLKQALAHLPGDMAKRLRPMLIRLPRPVHYSLWLALRAWHDRRARQQHNMDPDPDRIGVIVAGHNLNNRYIYDEILTYQDSPDFVDGLYSASSLDSIHASAVSELLNARGPSYSVGAACASGIHALRAARQELLSGDLDQVYVLGGITESGLTELDNMVAMQAVAPGDREGDPAGVSRPFDKERTGFVPAHGGACLILEREEKGQASLACLEGIGISSDAQHLPITSQEGQERTMMLALEQAGLTMADIAFVSAHATSTPHGDMTELSAIRQLGADQGVGPVKVNAAKGMIGHTLWSAALIETALVIAQLKAGTIHGNLNLAVPDEPWVLDYCSNGNSEISGGKALKNAFGFGGYNGSLVISVEERA</sequence>
<dbReference type="OrthoDB" id="9808669at2"/>
<dbReference type="PANTHER" id="PTHR11712:SF336">
    <property type="entry name" value="3-OXOACYL-[ACYL-CARRIER-PROTEIN] SYNTHASE, MITOCHONDRIAL"/>
    <property type="match status" value="1"/>
</dbReference>
<dbReference type="InterPro" id="IPR016039">
    <property type="entry name" value="Thiolase-like"/>
</dbReference>
<evidence type="ECO:0000256" key="3">
    <source>
        <dbReference type="ARBA" id="ARBA00022679"/>
    </source>
</evidence>
<comment type="pathway">
    <text evidence="1">Lipid metabolism; fatty acid biosynthesis.</text>
</comment>
<evidence type="ECO:0000256" key="1">
    <source>
        <dbReference type="ARBA" id="ARBA00005194"/>
    </source>
</evidence>
<evidence type="ECO:0000256" key="4">
    <source>
        <dbReference type="RuleBase" id="RU003694"/>
    </source>
</evidence>
<organism evidence="6 7">
    <name type="scientific">Aestuariispira insulae</name>
    <dbReference type="NCBI Taxonomy" id="1461337"/>
    <lineage>
        <taxon>Bacteria</taxon>
        <taxon>Pseudomonadati</taxon>
        <taxon>Pseudomonadota</taxon>
        <taxon>Alphaproteobacteria</taxon>
        <taxon>Rhodospirillales</taxon>
        <taxon>Kiloniellaceae</taxon>
        <taxon>Aestuariispira</taxon>
    </lineage>
</organism>
<name>A0A3D9HUN6_9PROT</name>
<dbReference type="CDD" id="cd00834">
    <property type="entry name" value="KAS_I_II"/>
    <property type="match status" value="1"/>
</dbReference>
<evidence type="ECO:0000256" key="2">
    <source>
        <dbReference type="ARBA" id="ARBA00008467"/>
    </source>
</evidence>
<dbReference type="EMBL" id="QRDW01000001">
    <property type="protein sequence ID" value="RED53224.1"/>
    <property type="molecule type" value="Genomic_DNA"/>
</dbReference>
<dbReference type="SMART" id="SM00825">
    <property type="entry name" value="PKS_KS"/>
    <property type="match status" value="1"/>
</dbReference>
<protein>
    <submittedName>
        <fullName evidence="6">Malonyl-ACP decarboxylase/3-oxoacyl-[acyl-carrier-protein] synthase-1</fullName>
    </submittedName>
</protein>
<proteinExistence type="inferred from homology"/>
<keyword evidence="7" id="KW-1185">Reference proteome</keyword>